<protein>
    <submittedName>
        <fullName evidence="4">ABC-type transporter, periplasmic subunit</fullName>
    </submittedName>
</protein>
<keyword evidence="2" id="KW-0732">Signal</keyword>
<evidence type="ECO:0000256" key="1">
    <source>
        <dbReference type="ARBA" id="ARBA00008814"/>
    </source>
</evidence>
<dbReference type="SUPFAM" id="SSF53807">
    <property type="entry name" value="Helical backbone' metal receptor"/>
    <property type="match status" value="1"/>
</dbReference>
<feature type="chain" id="PRO_5038698385" evidence="2">
    <location>
        <begin position="27"/>
        <end position="346"/>
    </location>
</feature>
<comment type="similarity">
    <text evidence="1">Belongs to the bacterial solute-binding protein 8 family.</text>
</comment>
<dbReference type="RefSeq" id="WP_075753987.1">
    <property type="nucleotide sequence ID" value="NZ_LT608335.1"/>
</dbReference>
<dbReference type="InterPro" id="IPR050902">
    <property type="entry name" value="ABC_Transporter_SBP"/>
</dbReference>
<dbReference type="PANTHER" id="PTHR30535:SF7">
    <property type="entry name" value="IRON(III) DICITRATE-BINDING PROTEIN"/>
    <property type="match status" value="1"/>
</dbReference>
<name>A0A212LUL4_9FIRM</name>
<organism evidence="4">
    <name type="scientific">uncultured Sporomusa sp</name>
    <dbReference type="NCBI Taxonomy" id="307249"/>
    <lineage>
        <taxon>Bacteria</taxon>
        <taxon>Bacillati</taxon>
        <taxon>Bacillota</taxon>
        <taxon>Negativicutes</taxon>
        <taxon>Selenomonadales</taxon>
        <taxon>Sporomusaceae</taxon>
        <taxon>Sporomusa</taxon>
        <taxon>environmental samples</taxon>
    </lineage>
</organism>
<accession>A0A212LUL4</accession>
<evidence type="ECO:0000313" key="4">
    <source>
        <dbReference type="EMBL" id="SCM81089.1"/>
    </source>
</evidence>
<evidence type="ECO:0000259" key="3">
    <source>
        <dbReference type="PROSITE" id="PS50983"/>
    </source>
</evidence>
<dbReference type="Pfam" id="PF01497">
    <property type="entry name" value="Peripla_BP_2"/>
    <property type="match status" value="1"/>
</dbReference>
<sequence>MPIRLNRNINFLLISCLLALSLTGCGTLPPDPSKGLPVISTGTGYPSVTITNFDAAGNLVEYTYRQIPTRVVVTHPGATELLLELGLEDRILATVAPYGPPLERLREKYAKTKILQAQYAPSREEILDLEPDMVIGWPHHFSENVFGDIQSWHTRGVATFIVPSTLRQTKPLLENNVYTYIADIGKIFGIPDQANQYIQDCRQRVARVEAAVRNIPQKKTVLVLQDHLDGKFSLYDSSYLVSSLIASAGGQHIGDTLTAIVGAEEVLSHDPDFILFVSVNRKDAAKDLTDQEAITHLKGIRELQSMRAIEQGNIINVPFFSVNNGGVRIIDVVEKIAKTLYPECFD</sequence>
<dbReference type="InterPro" id="IPR002491">
    <property type="entry name" value="ABC_transptr_periplasmic_BD"/>
</dbReference>
<reference evidence="4" key="1">
    <citation type="submission" date="2016-08" db="EMBL/GenBank/DDBJ databases">
        <authorList>
            <person name="Seilhamer J.J."/>
        </authorList>
    </citation>
    <scope>NUCLEOTIDE SEQUENCE</scope>
    <source>
        <strain evidence="4">86</strain>
    </source>
</reference>
<dbReference type="AlphaFoldDB" id="A0A212LUL4"/>
<dbReference type="PROSITE" id="PS50983">
    <property type="entry name" value="FE_B12_PBP"/>
    <property type="match status" value="1"/>
</dbReference>
<evidence type="ECO:0000256" key="2">
    <source>
        <dbReference type="SAM" id="SignalP"/>
    </source>
</evidence>
<dbReference type="EMBL" id="FMJE01000003">
    <property type="protein sequence ID" value="SCM81089.1"/>
    <property type="molecule type" value="Genomic_DNA"/>
</dbReference>
<gene>
    <name evidence="4" type="ORF">KL86SPO_31268</name>
</gene>
<proteinExistence type="inferred from homology"/>
<dbReference type="PANTHER" id="PTHR30535">
    <property type="entry name" value="VITAMIN B12-BINDING PROTEIN"/>
    <property type="match status" value="1"/>
</dbReference>
<feature type="domain" description="Fe/B12 periplasmic-binding" evidence="3">
    <location>
        <begin position="70"/>
        <end position="344"/>
    </location>
</feature>
<dbReference type="PROSITE" id="PS51257">
    <property type="entry name" value="PROKAR_LIPOPROTEIN"/>
    <property type="match status" value="1"/>
</dbReference>
<dbReference type="Gene3D" id="3.40.50.1980">
    <property type="entry name" value="Nitrogenase molybdenum iron protein domain"/>
    <property type="match status" value="2"/>
</dbReference>
<feature type="signal peptide" evidence="2">
    <location>
        <begin position="1"/>
        <end position="26"/>
    </location>
</feature>